<accession>A0A176RUP6</accession>
<evidence type="ECO:0000256" key="3">
    <source>
        <dbReference type="ARBA" id="ARBA00012560"/>
    </source>
</evidence>
<dbReference type="Pfam" id="PF02446">
    <property type="entry name" value="Glyco_hydro_77"/>
    <property type="match status" value="1"/>
</dbReference>
<dbReference type="Proteomes" id="UP000076962">
    <property type="component" value="Unassembled WGS sequence"/>
</dbReference>
<organism evidence="10 11">
    <name type="scientific">Candidatus Thiomargarita nelsonii</name>
    <dbReference type="NCBI Taxonomy" id="1003181"/>
    <lineage>
        <taxon>Bacteria</taxon>
        <taxon>Pseudomonadati</taxon>
        <taxon>Pseudomonadota</taxon>
        <taxon>Gammaproteobacteria</taxon>
        <taxon>Thiotrichales</taxon>
        <taxon>Thiotrichaceae</taxon>
        <taxon>Thiomargarita</taxon>
    </lineage>
</organism>
<dbReference type="GO" id="GO:0005975">
    <property type="term" value="P:carbohydrate metabolic process"/>
    <property type="evidence" value="ECO:0007669"/>
    <property type="project" value="InterPro"/>
</dbReference>
<evidence type="ECO:0000313" key="10">
    <source>
        <dbReference type="EMBL" id="OAD19436.1"/>
    </source>
</evidence>
<proteinExistence type="inferred from homology"/>
<sequence>MPLVAEDLGIITDEVRALRDKFNLPGMKILQFAFDSGPDNPYLPHNYVEHCVVYTGTHDNNTSLGWFQEIPEHVRYSVCEYLQATPHEMPWPLIEAAFKSRARWAIVPMQDVLTLDGKHRMNVPGVETGNWHWRFEWSQLPPGLNDKLRHFCHSYGRV</sequence>
<dbReference type="SUPFAM" id="SSF51445">
    <property type="entry name" value="(Trans)glycosidases"/>
    <property type="match status" value="1"/>
</dbReference>
<dbReference type="PANTHER" id="PTHR32438">
    <property type="entry name" value="4-ALPHA-GLUCANOTRANSFERASE DPE1, CHLOROPLASTIC/AMYLOPLASTIC"/>
    <property type="match status" value="1"/>
</dbReference>
<evidence type="ECO:0000256" key="6">
    <source>
        <dbReference type="ARBA" id="ARBA00022679"/>
    </source>
</evidence>
<dbReference type="Gene3D" id="3.20.20.80">
    <property type="entry name" value="Glycosidases"/>
    <property type="match status" value="1"/>
</dbReference>
<dbReference type="PATRIC" id="fig|1003181.4.peg.6501"/>
<reference evidence="10 11" key="1">
    <citation type="submission" date="2016-05" db="EMBL/GenBank/DDBJ databases">
        <title>Single-cell genome of chain-forming Candidatus Thiomargarita nelsonii and comparison to other large sulfur-oxidizing bacteria.</title>
        <authorList>
            <person name="Winkel M."/>
            <person name="Salman V."/>
            <person name="Woyke T."/>
            <person name="Schulz-Vogt H."/>
            <person name="Richter M."/>
            <person name="Flood B."/>
            <person name="Bailey J."/>
            <person name="Amann R."/>
            <person name="Mussmann M."/>
        </authorList>
    </citation>
    <scope>NUCLEOTIDE SEQUENCE [LARGE SCALE GENOMIC DNA]</scope>
    <source>
        <strain evidence="10 11">THI036</strain>
    </source>
</reference>
<evidence type="ECO:0000256" key="7">
    <source>
        <dbReference type="ARBA" id="ARBA00023277"/>
    </source>
</evidence>
<dbReference type="PANTHER" id="PTHR32438:SF5">
    <property type="entry name" value="4-ALPHA-GLUCANOTRANSFERASE DPE1, CHLOROPLASTIC_AMYLOPLASTIC"/>
    <property type="match status" value="1"/>
</dbReference>
<evidence type="ECO:0000256" key="8">
    <source>
        <dbReference type="ARBA" id="ARBA00031423"/>
    </source>
</evidence>
<keyword evidence="11" id="KW-1185">Reference proteome</keyword>
<name>A0A176RUP6_9GAMM</name>
<evidence type="ECO:0000256" key="4">
    <source>
        <dbReference type="ARBA" id="ARBA00020295"/>
    </source>
</evidence>
<dbReference type="EMBL" id="LUTY01002801">
    <property type="protein sequence ID" value="OAD19436.1"/>
    <property type="molecule type" value="Genomic_DNA"/>
</dbReference>
<protein>
    <recommendedName>
        <fullName evidence="4">4-alpha-glucanotransferase</fullName>
        <ecNumber evidence="3">2.4.1.25</ecNumber>
    </recommendedName>
    <alternativeName>
        <fullName evidence="8">Amylomaltase</fullName>
    </alternativeName>
    <alternativeName>
        <fullName evidence="9">Disproportionating enzyme</fullName>
    </alternativeName>
</protein>
<evidence type="ECO:0000256" key="2">
    <source>
        <dbReference type="ARBA" id="ARBA00005684"/>
    </source>
</evidence>
<keyword evidence="5" id="KW-0328">Glycosyltransferase</keyword>
<comment type="catalytic activity">
    <reaction evidence="1">
        <text>Transfers a segment of a (1-&gt;4)-alpha-D-glucan to a new position in an acceptor, which may be glucose or a (1-&gt;4)-alpha-D-glucan.</text>
        <dbReference type="EC" id="2.4.1.25"/>
    </reaction>
</comment>
<dbReference type="InterPro" id="IPR003385">
    <property type="entry name" value="Glyco_hydro_77"/>
</dbReference>
<comment type="caution">
    <text evidence="10">The sequence shown here is derived from an EMBL/GenBank/DDBJ whole genome shotgun (WGS) entry which is preliminary data.</text>
</comment>
<dbReference type="AlphaFoldDB" id="A0A176RUP6"/>
<evidence type="ECO:0000256" key="9">
    <source>
        <dbReference type="ARBA" id="ARBA00031501"/>
    </source>
</evidence>
<evidence type="ECO:0000313" key="11">
    <source>
        <dbReference type="Proteomes" id="UP000076962"/>
    </source>
</evidence>
<dbReference type="EC" id="2.4.1.25" evidence="3"/>
<comment type="similarity">
    <text evidence="2">Belongs to the disproportionating enzyme family.</text>
</comment>
<dbReference type="GO" id="GO:0004134">
    <property type="term" value="F:4-alpha-glucanotransferase activity"/>
    <property type="evidence" value="ECO:0007669"/>
    <property type="project" value="UniProtKB-EC"/>
</dbReference>
<keyword evidence="7" id="KW-0119">Carbohydrate metabolism</keyword>
<evidence type="ECO:0000256" key="1">
    <source>
        <dbReference type="ARBA" id="ARBA00000439"/>
    </source>
</evidence>
<dbReference type="InterPro" id="IPR017853">
    <property type="entry name" value="GH"/>
</dbReference>
<evidence type="ECO:0000256" key="5">
    <source>
        <dbReference type="ARBA" id="ARBA00022676"/>
    </source>
</evidence>
<gene>
    <name evidence="10" type="ORF">THIOM_004925</name>
</gene>
<keyword evidence="6 10" id="KW-0808">Transferase</keyword>